<sequence length="305" mass="33912">MGKTKRMIRNLVIAGMVALVSTAPFAGNVVHADEETQEVKQVSLLPGDFFYFIKKLQENIQLVFTFDQFKEAELLASHVEKRILEAEALFANGEEERAKNILQEALEQQEKAIALYEDTREKEEPIEMVEEEPIVISDEEEAKLEEINSPNVEETSSEDSERLHNQISANVRALEAALENVQNPRAKEALAKNIAKAHERLYKKAEKELAQNEMGEEAIVSTFSMEAEEGDEAMNAQEESNSAAPSNASKQDVKAAKAVERQNEKAAKAAEKSQQKASKAAEKRNERANQASENGRQNAGKAQGQ</sequence>
<comment type="caution">
    <text evidence="5">The sequence shown here is derived from an EMBL/GenBank/DDBJ whole genome shotgun (WGS) entry which is preliminary data.</text>
</comment>
<keyword evidence="3" id="KW-0732">Signal</keyword>
<dbReference type="OrthoDB" id="2456753at2"/>
<evidence type="ECO:0000256" key="2">
    <source>
        <dbReference type="SAM" id="MobiDB-lite"/>
    </source>
</evidence>
<dbReference type="RefSeq" id="WP_052002294.1">
    <property type="nucleotide sequence ID" value="NZ_BAUT01000042.1"/>
</dbReference>
<evidence type="ECO:0000313" key="5">
    <source>
        <dbReference type="EMBL" id="GAE27211.1"/>
    </source>
</evidence>
<dbReference type="InterPro" id="IPR043725">
    <property type="entry name" value="DUF5667"/>
</dbReference>
<feature type="compositionally biased region" description="Low complexity" evidence="2">
    <location>
        <begin position="235"/>
        <end position="249"/>
    </location>
</feature>
<evidence type="ECO:0000256" key="1">
    <source>
        <dbReference type="SAM" id="Coils"/>
    </source>
</evidence>
<dbReference type="Proteomes" id="UP000018890">
    <property type="component" value="Unassembled WGS sequence"/>
</dbReference>
<evidence type="ECO:0000256" key="3">
    <source>
        <dbReference type="SAM" id="SignalP"/>
    </source>
</evidence>
<proteinExistence type="predicted"/>
<feature type="compositionally biased region" description="Polar residues" evidence="2">
    <location>
        <begin position="288"/>
        <end position="297"/>
    </location>
</feature>
<feature type="domain" description="DUF5667" evidence="4">
    <location>
        <begin position="44"/>
        <end position="131"/>
    </location>
</feature>
<feature type="signal peptide" evidence="3">
    <location>
        <begin position="1"/>
        <end position="26"/>
    </location>
</feature>
<dbReference type="Pfam" id="PF18915">
    <property type="entry name" value="DUF5667"/>
    <property type="match status" value="1"/>
</dbReference>
<gene>
    <name evidence="5" type="ORF">JCM9140_3339</name>
</gene>
<feature type="chain" id="PRO_5039185032" description="DUF5667 domain-containing protein" evidence="3">
    <location>
        <begin position="27"/>
        <end position="305"/>
    </location>
</feature>
<dbReference type="EMBL" id="BAUT01000042">
    <property type="protein sequence ID" value="GAE27211.1"/>
    <property type="molecule type" value="Genomic_DNA"/>
</dbReference>
<keyword evidence="1" id="KW-0175">Coiled coil</keyword>
<dbReference type="STRING" id="1236970.JCM9140_3339"/>
<feature type="coiled-coil region" evidence="1">
    <location>
        <begin position="91"/>
        <end position="122"/>
    </location>
</feature>
<evidence type="ECO:0000259" key="4">
    <source>
        <dbReference type="Pfam" id="PF18915"/>
    </source>
</evidence>
<accession>W4Q540</accession>
<reference evidence="5" key="1">
    <citation type="journal article" date="2014" name="Genome Announc.">
        <title>Draft Genome Sequences of Three Alkaliphilic Bacillus Strains, Bacillus wakoensis JCM 9140T, Bacillus akibai JCM 9157T, and Bacillus hemicellulosilyticus JCM 9152T.</title>
        <authorList>
            <person name="Yuki M."/>
            <person name="Oshima K."/>
            <person name="Suda W."/>
            <person name="Oshida Y."/>
            <person name="Kitamura K."/>
            <person name="Iida T."/>
            <person name="Hattori M."/>
            <person name="Ohkuma M."/>
        </authorList>
    </citation>
    <scope>NUCLEOTIDE SEQUENCE [LARGE SCALE GENOMIC DNA]</scope>
    <source>
        <strain evidence="5">JCM 9140</strain>
    </source>
</reference>
<feature type="region of interest" description="Disordered" evidence="2">
    <location>
        <begin position="208"/>
        <end position="305"/>
    </location>
</feature>
<protein>
    <recommendedName>
        <fullName evidence="4">DUF5667 domain-containing protein</fullName>
    </recommendedName>
</protein>
<evidence type="ECO:0000313" key="6">
    <source>
        <dbReference type="Proteomes" id="UP000018890"/>
    </source>
</evidence>
<name>W4Q540_9BACI</name>
<dbReference type="AlphaFoldDB" id="W4Q540"/>
<organism evidence="5 6">
    <name type="scientific">Halalkalibacter wakoensis JCM 9140</name>
    <dbReference type="NCBI Taxonomy" id="1236970"/>
    <lineage>
        <taxon>Bacteria</taxon>
        <taxon>Bacillati</taxon>
        <taxon>Bacillota</taxon>
        <taxon>Bacilli</taxon>
        <taxon>Bacillales</taxon>
        <taxon>Bacillaceae</taxon>
        <taxon>Halalkalibacter</taxon>
    </lineage>
</organism>
<feature type="compositionally biased region" description="Basic and acidic residues" evidence="2">
    <location>
        <begin position="251"/>
        <end position="287"/>
    </location>
</feature>
<keyword evidence="6" id="KW-1185">Reference proteome</keyword>